<evidence type="ECO:0000313" key="6">
    <source>
        <dbReference type="EMBL" id="JAV29242.1"/>
    </source>
</evidence>
<protein>
    <submittedName>
        <fullName evidence="6">Putative cell adhesion molecule 4</fullName>
    </submittedName>
</protein>
<feature type="compositionally biased region" description="Low complexity" evidence="2">
    <location>
        <begin position="456"/>
        <end position="466"/>
    </location>
</feature>
<proteinExistence type="predicted"/>
<keyword evidence="3" id="KW-0472">Membrane</keyword>
<dbReference type="Gene3D" id="2.60.40.10">
    <property type="entry name" value="Immunoglobulins"/>
    <property type="match status" value="2"/>
</dbReference>
<dbReference type="EMBL" id="GFDL01005803">
    <property type="protein sequence ID" value="JAV29242.1"/>
    <property type="molecule type" value="Transcribed_RNA"/>
</dbReference>
<evidence type="ECO:0000256" key="4">
    <source>
        <dbReference type="SAM" id="SignalP"/>
    </source>
</evidence>
<sequence>MVDKQQFFLPCFVVCAIFSAIISAQSQIRVDTDPAKVVVTENQRNVSLMCRVGRPIQFCTFTLPSSSQQVALTPGQPAANGLQYFGEGYQKGQCGVTIDRITTAHNGQVKCSVFVDGLSAEGLIDVVVAVSPSEPTIQLEPETTYFEAGKSITAHCVTTGGNPDPQLAWFLENDPIYDGVDKQQDFEQDGTTGTALTLRRIINGNDNGKRLICQARHLAYPEGSSSTSLQLSVSFPPLYLPEHTIHGLTLGRTVDVTLVIEANPKPRTHWTVDGIGIEEGSEHERFAARVPEQLESGAYNVTLTIAGLTLEDLTKKYTMRASNDFGVQDYTVMLSSLDAEVDESGGVGIGGIIGIVLAALIVLAAIALILVARATGRWCFRGKTSSTSTSNARIGETSDTESADLKQPITKTQRLKILFGRKRAEATGEIADNELAGGAPEDYGVDPTVEGKRPGTTTSTTTTTTPTKDEPTIVYAELELKPAEHSYVAKPESTEYAEILYVQKPGDSSNDGARIPVVVTGSTPDSSPATDGERPAPPSTTTTAGASSEKK</sequence>
<dbReference type="PANTHER" id="PTHR45889:SF8">
    <property type="entry name" value="IG-LIKE DOMAIN-CONTAINING PROTEIN"/>
    <property type="match status" value="1"/>
</dbReference>
<feature type="region of interest" description="Disordered" evidence="2">
    <location>
        <begin position="504"/>
        <end position="551"/>
    </location>
</feature>
<keyword evidence="4" id="KW-0732">Signal</keyword>
<organism evidence="6">
    <name type="scientific">Culex tarsalis</name>
    <name type="common">Encephalitis mosquito</name>
    <dbReference type="NCBI Taxonomy" id="7177"/>
    <lineage>
        <taxon>Eukaryota</taxon>
        <taxon>Metazoa</taxon>
        <taxon>Ecdysozoa</taxon>
        <taxon>Arthropoda</taxon>
        <taxon>Hexapoda</taxon>
        <taxon>Insecta</taxon>
        <taxon>Pterygota</taxon>
        <taxon>Neoptera</taxon>
        <taxon>Endopterygota</taxon>
        <taxon>Diptera</taxon>
        <taxon>Nematocera</taxon>
        <taxon>Culicoidea</taxon>
        <taxon>Culicidae</taxon>
        <taxon>Culicinae</taxon>
        <taxon>Culicini</taxon>
        <taxon>Culex</taxon>
        <taxon>Culex</taxon>
    </lineage>
</organism>
<feature type="compositionally biased region" description="Low complexity" evidence="2">
    <location>
        <begin position="539"/>
        <end position="551"/>
    </location>
</feature>
<keyword evidence="1" id="KW-1015">Disulfide bond</keyword>
<dbReference type="Pfam" id="PF07679">
    <property type="entry name" value="I-set"/>
    <property type="match status" value="1"/>
</dbReference>
<dbReference type="InterPro" id="IPR036179">
    <property type="entry name" value="Ig-like_dom_sf"/>
</dbReference>
<dbReference type="InterPro" id="IPR013162">
    <property type="entry name" value="CD80_C2-set"/>
</dbReference>
<accession>A0A1Q3FP02</accession>
<evidence type="ECO:0000256" key="3">
    <source>
        <dbReference type="SAM" id="Phobius"/>
    </source>
</evidence>
<dbReference type="PANTHER" id="PTHR45889">
    <property type="entry name" value="IG-LIKE DOMAIN-CONTAINING PROTEIN"/>
    <property type="match status" value="1"/>
</dbReference>
<evidence type="ECO:0000256" key="1">
    <source>
        <dbReference type="ARBA" id="ARBA00023157"/>
    </source>
</evidence>
<dbReference type="InterPro" id="IPR007110">
    <property type="entry name" value="Ig-like_dom"/>
</dbReference>
<keyword evidence="3" id="KW-0812">Transmembrane</keyword>
<dbReference type="SUPFAM" id="SSF48726">
    <property type="entry name" value="Immunoglobulin"/>
    <property type="match status" value="2"/>
</dbReference>
<feature type="compositionally biased region" description="Polar residues" evidence="2">
    <location>
        <begin position="520"/>
        <end position="529"/>
    </location>
</feature>
<dbReference type="InterPro" id="IPR013098">
    <property type="entry name" value="Ig_I-set"/>
</dbReference>
<feature type="region of interest" description="Disordered" evidence="2">
    <location>
        <begin position="430"/>
        <end position="468"/>
    </location>
</feature>
<evidence type="ECO:0000259" key="5">
    <source>
        <dbReference type="PROSITE" id="PS50835"/>
    </source>
</evidence>
<reference evidence="6" key="1">
    <citation type="submission" date="2017-01" db="EMBL/GenBank/DDBJ databases">
        <title>A deep insight into the sialotranscriptome of adult male and female Cluex tarsalis mosquitoes.</title>
        <authorList>
            <person name="Ribeiro J.M."/>
            <person name="Moreira F."/>
            <person name="Bernard K.A."/>
            <person name="Calvo E."/>
        </authorList>
    </citation>
    <scope>NUCLEOTIDE SEQUENCE</scope>
    <source>
        <strain evidence="6">Kern County</strain>
        <tissue evidence="6">Salivary glands</tissue>
    </source>
</reference>
<evidence type="ECO:0000256" key="2">
    <source>
        <dbReference type="SAM" id="MobiDB-lite"/>
    </source>
</evidence>
<dbReference type="InterPro" id="IPR013783">
    <property type="entry name" value="Ig-like_fold"/>
</dbReference>
<keyword evidence="3" id="KW-1133">Transmembrane helix</keyword>
<feature type="chain" id="PRO_5012094688" evidence="4">
    <location>
        <begin position="25"/>
        <end position="551"/>
    </location>
</feature>
<name>A0A1Q3FP02_CULTA</name>
<feature type="transmembrane region" description="Helical" evidence="3">
    <location>
        <begin position="347"/>
        <end position="371"/>
    </location>
</feature>
<dbReference type="PROSITE" id="PS50835">
    <property type="entry name" value="IG_LIKE"/>
    <property type="match status" value="1"/>
</dbReference>
<dbReference type="Pfam" id="PF08205">
    <property type="entry name" value="C2-set_2"/>
    <property type="match status" value="1"/>
</dbReference>
<dbReference type="AlphaFoldDB" id="A0A1Q3FP02"/>
<feature type="signal peptide" evidence="4">
    <location>
        <begin position="1"/>
        <end position="24"/>
    </location>
</feature>
<feature type="domain" description="Ig-like" evidence="5">
    <location>
        <begin position="135"/>
        <end position="234"/>
    </location>
</feature>